<dbReference type="EMBL" id="AMCV02000043">
    <property type="protein sequence ID" value="TDZ15162.1"/>
    <property type="molecule type" value="Genomic_DNA"/>
</dbReference>
<dbReference type="InterPro" id="IPR002401">
    <property type="entry name" value="Cyt_P450_E_grp-I"/>
</dbReference>
<keyword evidence="2 5" id="KW-0349">Heme</keyword>
<dbReference type="AlphaFoldDB" id="A0A484FB06"/>
<keyword evidence="7" id="KW-0503">Monooxygenase</keyword>
<keyword evidence="6" id="KW-1133">Transmembrane helix</keyword>
<comment type="cofactor">
    <cofactor evidence="5">
        <name>heme</name>
        <dbReference type="ChEBI" id="CHEBI:30413"/>
    </cofactor>
</comment>
<evidence type="ECO:0000256" key="1">
    <source>
        <dbReference type="ARBA" id="ARBA00010617"/>
    </source>
</evidence>
<dbReference type="Gene3D" id="1.10.630.10">
    <property type="entry name" value="Cytochrome P450"/>
    <property type="match status" value="1"/>
</dbReference>
<gene>
    <name evidence="7" type="ORF">Cob_v011878</name>
</gene>
<protein>
    <submittedName>
        <fullName evidence="7">Cytochrome P450 monooxygenase FUM15</fullName>
    </submittedName>
</protein>
<dbReference type="STRING" id="1213857.A0A484FB06"/>
<evidence type="ECO:0000313" key="7">
    <source>
        <dbReference type="EMBL" id="TDZ15162.1"/>
    </source>
</evidence>
<comment type="similarity">
    <text evidence="1">Belongs to the cytochrome P450 family.</text>
</comment>
<dbReference type="OrthoDB" id="1470350at2759"/>
<keyword evidence="8" id="KW-1185">Reference proteome</keyword>
<keyword evidence="7" id="KW-0560">Oxidoreductase</keyword>
<evidence type="ECO:0000256" key="3">
    <source>
        <dbReference type="ARBA" id="ARBA00022723"/>
    </source>
</evidence>
<dbReference type="InterPro" id="IPR036396">
    <property type="entry name" value="Cyt_P450_sf"/>
</dbReference>
<accession>A0A484FB06</accession>
<evidence type="ECO:0000256" key="5">
    <source>
        <dbReference type="PIRSR" id="PIRSR602401-1"/>
    </source>
</evidence>
<reference evidence="8" key="2">
    <citation type="journal article" date="2019" name="Mol. Plant Microbe Interact.">
        <title>Genome sequence resources for four phytopathogenic fungi from the Colletotrichum orbiculare species complex.</title>
        <authorList>
            <person name="Gan P."/>
            <person name="Tsushima A."/>
            <person name="Narusaka M."/>
            <person name="Narusaka Y."/>
            <person name="Takano Y."/>
            <person name="Kubo Y."/>
            <person name="Shirasu K."/>
        </authorList>
    </citation>
    <scope>GENOME REANNOTATION</scope>
    <source>
        <strain evidence="8">104-T / ATCC 96160 / CBS 514.97 / LARS 414 / MAFF 240422</strain>
    </source>
</reference>
<feature type="transmembrane region" description="Helical" evidence="6">
    <location>
        <begin position="36"/>
        <end position="58"/>
    </location>
</feature>
<dbReference type="PRINTS" id="PR00385">
    <property type="entry name" value="P450"/>
</dbReference>
<proteinExistence type="inferred from homology"/>
<dbReference type="GO" id="GO:0020037">
    <property type="term" value="F:heme binding"/>
    <property type="evidence" value="ECO:0007669"/>
    <property type="project" value="InterPro"/>
</dbReference>
<feature type="transmembrane region" description="Helical" evidence="6">
    <location>
        <begin position="6"/>
        <end position="24"/>
    </location>
</feature>
<dbReference type="Proteomes" id="UP000014480">
    <property type="component" value="Unassembled WGS sequence"/>
</dbReference>
<dbReference type="PANTHER" id="PTHR24305">
    <property type="entry name" value="CYTOCHROME P450"/>
    <property type="match status" value="1"/>
</dbReference>
<evidence type="ECO:0000256" key="2">
    <source>
        <dbReference type="ARBA" id="ARBA00022617"/>
    </source>
</evidence>
<dbReference type="InterPro" id="IPR001128">
    <property type="entry name" value="Cyt_P450"/>
</dbReference>
<dbReference type="GO" id="GO:0004497">
    <property type="term" value="F:monooxygenase activity"/>
    <property type="evidence" value="ECO:0007669"/>
    <property type="project" value="UniProtKB-KW"/>
</dbReference>
<comment type="caution">
    <text evidence="7">The sequence shown here is derived from an EMBL/GenBank/DDBJ whole genome shotgun (WGS) entry which is preliminary data.</text>
</comment>
<organism evidence="7 8">
    <name type="scientific">Colletotrichum orbiculare (strain 104-T / ATCC 96160 / CBS 514.97 / LARS 414 / MAFF 240422)</name>
    <name type="common">Cucumber anthracnose fungus</name>
    <name type="synonym">Colletotrichum lagenarium</name>
    <dbReference type="NCBI Taxonomy" id="1213857"/>
    <lineage>
        <taxon>Eukaryota</taxon>
        <taxon>Fungi</taxon>
        <taxon>Dikarya</taxon>
        <taxon>Ascomycota</taxon>
        <taxon>Pezizomycotina</taxon>
        <taxon>Sordariomycetes</taxon>
        <taxon>Hypocreomycetidae</taxon>
        <taxon>Glomerellales</taxon>
        <taxon>Glomerellaceae</taxon>
        <taxon>Colletotrichum</taxon>
        <taxon>Colletotrichum orbiculare species complex</taxon>
    </lineage>
</organism>
<feature type="binding site" description="axial binding residue" evidence="5">
    <location>
        <position position="477"/>
    </location>
    <ligand>
        <name>heme</name>
        <dbReference type="ChEBI" id="CHEBI:30413"/>
    </ligand>
    <ligandPart>
        <name>Fe</name>
        <dbReference type="ChEBI" id="CHEBI:18248"/>
    </ligandPart>
</feature>
<dbReference type="Pfam" id="PF00067">
    <property type="entry name" value="p450"/>
    <property type="match status" value="1"/>
</dbReference>
<keyword evidence="3 5" id="KW-0479">Metal-binding</keyword>
<dbReference type="PRINTS" id="PR00463">
    <property type="entry name" value="EP450I"/>
</dbReference>
<sequence>MGVSLEVRQSAILGLAATAVFPLLRHTWIQSISQGLLAGLALWYGGFAVYRIFIYPFYVSPLRHLPGPKDHHFLLGQLVNQFRSGDPREPYASWMREQPDERFIRYLDIGNKEGIVVTKLDAFKEIFQTKADSFQKPEFNIRLIAPIAGAGVAFSNGDEHKSQRRLLSAPFALTNVKKMIPVFQQKANQLCRLLDRSSETNSEMVNMTQAYSRATLDVVLYFTLGMDFGSTLKPTLFDESFAEVFDPSPFGLLLIAINGVFPLVRSLPLEENRRFKAASERIRSTIRDIIRKRKVELSQTEQKGDRPDLLTHMILESEAVGDPWSEDKLLHNVLNFLAAGHETSAGCLTWATHLLTRHPDVQHKAREEVSELLARKPSPDYVDLENLSYLDNVIKETLRLYTPGILAAREPAHDVQVCGQMLPRGTPLMLIPAIVNTNPTIWGDDVDEFRPDRWDRLQGLAADPHAMSAFLYGPRGCIGRVFAMLEMKMLMAHVLSSFEFEPVVEEKDIKLVNPSPTLRIQGGLQVRVRRVEAL</sequence>
<dbReference type="InterPro" id="IPR050121">
    <property type="entry name" value="Cytochrome_P450_monoxygenase"/>
</dbReference>
<reference evidence="8" key="1">
    <citation type="journal article" date="2013" name="New Phytol.">
        <title>Comparative genomic and transcriptomic analyses reveal the hemibiotrophic stage shift of Colletotrichum fungi.</title>
        <authorList>
            <person name="Gan P."/>
            <person name="Ikeda K."/>
            <person name="Irieda H."/>
            <person name="Narusaka M."/>
            <person name="O'Connell R.J."/>
            <person name="Narusaka Y."/>
            <person name="Takano Y."/>
            <person name="Kubo Y."/>
            <person name="Shirasu K."/>
        </authorList>
    </citation>
    <scope>NUCLEOTIDE SEQUENCE [LARGE SCALE GENOMIC DNA]</scope>
    <source>
        <strain evidence="8">104-T / ATCC 96160 / CBS 514.97 / LARS 414 / MAFF 240422</strain>
    </source>
</reference>
<keyword evidence="6" id="KW-0472">Membrane</keyword>
<name>A0A484FB06_COLOR</name>
<keyword evidence="6" id="KW-0812">Transmembrane</keyword>
<keyword evidence="4 5" id="KW-0408">Iron</keyword>
<dbReference type="PANTHER" id="PTHR24305:SF166">
    <property type="entry name" value="CYTOCHROME P450 12A4, MITOCHONDRIAL-RELATED"/>
    <property type="match status" value="1"/>
</dbReference>
<dbReference type="GO" id="GO:0005506">
    <property type="term" value="F:iron ion binding"/>
    <property type="evidence" value="ECO:0007669"/>
    <property type="project" value="InterPro"/>
</dbReference>
<evidence type="ECO:0000256" key="4">
    <source>
        <dbReference type="ARBA" id="ARBA00023004"/>
    </source>
</evidence>
<evidence type="ECO:0000256" key="6">
    <source>
        <dbReference type="SAM" id="Phobius"/>
    </source>
</evidence>
<dbReference type="GO" id="GO:0016705">
    <property type="term" value="F:oxidoreductase activity, acting on paired donors, with incorporation or reduction of molecular oxygen"/>
    <property type="evidence" value="ECO:0007669"/>
    <property type="project" value="InterPro"/>
</dbReference>
<evidence type="ECO:0000313" key="8">
    <source>
        <dbReference type="Proteomes" id="UP000014480"/>
    </source>
</evidence>
<dbReference type="SUPFAM" id="SSF48264">
    <property type="entry name" value="Cytochrome P450"/>
    <property type="match status" value="1"/>
</dbReference>